<evidence type="ECO:0008006" key="3">
    <source>
        <dbReference type="Google" id="ProtNLM"/>
    </source>
</evidence>
<dbReference type="AlphaFoldDB" id="A0AA87K2S3"/>
<gene>
    <name evidence="1" type="ORF">SSUR61_0118</name>
</gene>
<sequence>MTDVINLNHMNINFETLTDQDLSEALGGKSAAYNAGYYTGKIVQLGLLVVPFL</sequence>
<organism evidence="1 2">
    <name type="scientific">Streptococcus suis R61</name>
    <dbReference type="NCBI Taxonomy" id="996306"/>
    <lineage>
        <taxon>Bacteria</taxon>
        <taxon>Bacillati</taxon>
        <taxon>Bacillota</taxon>
        <taxon>Bacilli</taxon>
        <taxon>Lactobacillales</taxon>
        <taxon>Streptococcaceae</taxon>
        <taxon>Streptococcus</taxon>
    </lineage>
</organism>
<evidence type="ECO:0000313" key="2">
    <source>
        <dbReference type="Proteomes" id="UP000004014"/>
    </source>
</evidence>
<protein>
    <recommendedName>
        <fullName evidence="3">Bacteriocin</fullName>
    </recommendedName>
</protein>
<comment type="caution">
    <text evidence="1">The sequence shown here is derived from an EMBL/GenBank/DDBJ whole genome shotgun (WGS) entry which is preliminary data.</text>
</comment>
<name>A0AA87K2S3_STRSU</name>
<dbReference type="Proteomes" id="UP000004014">
    <property type="component" value="Unassembled WGS sequence"/>
</dbReference>
<proteinExistence type="predicted"/>
<dbReference type="RefSeq" id="WP_002943493.1">
    <property type="nucleotide sequence ID" value="NZ_AEYY01000051.1"/>
</dbReference>
<accession>A0AA87K2S3</accession>
<dbReference type="EMBL" id="AEYY01000051">
    <property type="protein sequence ID" value="EHC01604.1"/>
    <property type="molecule type" value="Genomic_DNA"/>
</dbReference>
<reference evidence="1 2" key="1">
    <citation type="submission" date="2011-03" db="EMBL/GenBank/DDBJ databases">
        <title>Deep-sequencing identification of multiple resistance mechanism for the high antibiotic-resistance strain Streptococcus suis R61.</title>
        <authorList>
            <person name="Hu P."/>
            <person name="Yang M."/>
            <person name="Jin M."/>
            <person name="Xiao J."/>
        </authorList>
    </citation>
    <scope>NUCLEOTIDE SEQUENCE [LARGE SCALE GENOMIC DNA]</scope>
    <source>
        <strain evidence="1 2">R61</strain>
    </source>
</reference>
<evidence type="ECO:0000313" key="1">
    <source>
        <dbReference type="EMBL" id="EHC01604.1"/>
    </source>
</evidence>